<sequence length="219" mass="24182">MRVIGTPTLALVEYMSDVPAGNYSELSQAINSMFRCDAAEPLAKSRWFTRGLTLQGLLAPSEVNFYAADWSFIGSKVSLGDEISSIAVIHPEYLNFGAPSQFYPWLPLRDASVAVRMSWLGRRTTSKIKDMAYYMLGIFDANMPLIYGEGPKAFQRLQHEIIKFSDDHSIFCWNSSLGNPDGSIVALDPVAFLDASGLRRSAERTRPSPFGLTNAGLSI</sequence>
<dbReference type="AlphaFoldDB" id="A0AAE0MYV4"/>
<accession>A0AAE0MYV4</accession>
<comment type="caution">
    <text evidence="1">The sequence shown here is derived from an EMBL/GenBank/DDBJ whole genome shotgun (WGS) entry which is preliminary data.</text>
</comment>
<name>A0AAE0MYV4_9PEZI</name>
<organism evidence="1 2">
    <name type="scientific">Lasiosphaeria ovina</name>
    <dbReference type="NCBI Taxonomy" id="92902"/>
    <lineage>
        <taxon>Eukaryota</taxon>
        <taxon>Fungi</taxon>
        <taxon>Dikarya</taxon>
        <taxon>Ascomycota</taxon>
        <taxon>Pezizomycotina</taxon>
        <taxon>Sordariomycetes</taxon>
        <taxon>Sordariomycetidae</taxon>
        <taxon>Sordariales</taxon>
        <taxon>Lasiosphaeriaceae</taxon>
        <taxon>Lasiosphaeria</taxon>
    </lineage>
</organism>
<dbReference type="PANTHER" id="PTHR10622">
    <property type="entry name" value="HET DOMAIN-CONTAINING PROTEIN"/>
    <property type="match status" value="1"/>
</dbReference>
<dbReference type="EMBL" id="JAULSN010000011">
    <property type="protein sequence ID" value="KAK3361403.1"/>
    <property type="molecule type" value="Genomic_DNA"/>
</dbReference>
<reference evidence="1" key="1">
    <citation type="journal article" date="2023" name="Mol. Phylogenet. Evol.">
        <title>Genome-scale phylogeny and comparative genomics of the fungal order Sordariales.</title>
        <authorList>
            <person name="Hensen N."/>
            <person name="Bonometti L."/>
            <person name="Westerberg I."/>
            <person name="Brannstrom I.O."/>
            <person name="Guillou S."/>
            <person name="Cros-Aarteil S."/>
            <person name="Calhoun S."/>
            <person name="Haridas S."/>
            <person name="Kuo A."/>
            <person name="Mondo S."/>
            <person name="Pangilinan J."/>
            <person name="Riley R."/>
            <person name="LaButti K."/>
            <person name="Andreopoulos B."/>
            <person name="Lipzen A."/>
            <person name="Chen C."/>
            <person name="Yan M."/>
            <person name="Daum C."/>
            <person name="Ng V."/>
            <person name="Clum A."/>
            <person name="Steindorff A."/>
            <person name="Ohm R.A."/>
            <person name="Martin F."/>
            <person name="Silar P."/>
            <person name="Natvig D.O."/>
            <person name="Lalanne C."/>
            <person name="Gautier V."/>
            <person name="Ament-Velasquez S.L."/>
            <person name="Kruys A."/>
            <person name="Hutchinson M.I."/>
            <person name="Powell A.J."/>
            <person name="Barry K."/>
            <person name="Miller A.N."/>
            <person name="Grigoriev I.V."/>
            <person name="Debuchy R."/>
            <person name="Gladieux P."/>
            <person name="Hiltunen Thoren M."/>
            <person name="Johannesson H."/>
        </authorList>
    </citation>
    <scope>NUCLEOTIDE SEQUENCE</scope>
    <source>
        <strain evidence="1">CBS 958.72</strain>
    </source>
</reference>
<keyword evidence="2" id="KW-1185">Reference proteome</keyword>
<evidence type="ECO:0000313" key="2">
    <source>
        <dbReference type="Proteomes" id="UP001287356"/>
    </source>
</evidence>
<evidence type="ECO:0000313" key="1">
    <source>
        <dbReference type="EMBL" id="KAK3361403.1"/>
    </source>
</evidence>
<protein>
    <submittedName>
        <fullName evidence="1">Uncharacterized protein</fullName>
    </submittedName>
</protein>
<gene>
    <name evidence="1" type="ORF">B0T24DRAFT_684452</name>
</gene>
<dbReference type="Proteomes" id="UP001287356">
    <property type="component" value="Unassembled WGS sequence"/>
</dbReference>
<proteinExistence type="predicted"/>
<dbReference type="PANTHER" id="PTHR10622:SF10">
    <property type="entry name" value="HET DOMAIN-CONTAINING PROTEIN"/>
    <property type="match status" value="1"/>
</dbReference>
<reference evidence="1" key="2">
    <citation type="submission" date="2023-06" db="EMBL/GenBank/DDBJ databases">
        <authorList>
            <consortium name="Lawrence Berkeley National Laboratory"/>
            <person name="Haridas S."/>
            <person name="Hensen N."/>
            <person name="Bonometti L."/>
            <person name="Westerberg I."/>
            <person name="Brannstrom I.O."/>
            <person name="Guillou S."/>
            <person name="Cros-Aarteil S."/>
            <person name="Calhoun S."/>
            <person name="Kuo A."/>
            <person name="Mondo S."/>
            <person name="Pangilinan J."/>
            <person name="Riley R."/>
            <person name="Labutti K."/>
            <person name="Andreopoulos B."/>
            <person name="Lipzen A."/>
            <person name="Chen C."/>
            <person name="Yanf M."/>
            <person name="Daum C."/>
            <person name="Ng V."/>
            <person name="Clum A."/>
            <person name="Steindorff A."/>
            <person name="Ohm R."/>
            <person name="Martin F."/>
            <person name="Silar P."/>
            <person name="Natvig D."/>
            <person name="Lalanne C."/>
            <person name="Gautier V."/>
            <person name="Ament-Velasquez S.L."/>
            <person name="Kruys A."/>
            <person name="Hutchinson M.I."/>
            <person name="Powell A.J."/>
            <person name="Barry K."/>
            <person name="Miller A.N."/>
            <person name="Grigoriev I.V."/>
            <person name="Debuchy R."/>
            <person name="Gladieux P."/>
            <person name="Thoren M.H."/>
            <person name="Johannesson H."/>
        </authorList>
    </citation>
    <scope>NUCLEOTIDE SEQUENCE</scope>
    <source>
        <strain evidence="1">CBS 958.72</strain>
    </source>
</reference>